<protein>
    <submittedName>
        <fullName evidence="2">Uncharacterized protein</fullName>
    </submittedName>
</protein>
<dbReference type="EMBL" id="JAXQNO010000008">
    <property type="protein sequence ID" value="KAK4793406.1"/>
    <property type="molecule type" value="Genomic_DNA"/>
</dbReference>
<proteinExistence type="predicted"/>
<evidence type="ECO:0000313" key="2">
    <source>
        <dbReference type="EMBL" id="KAK4793406.1"/>
    </source>
</evidence>
<keyword evidence="1" id="KW-0472">Membrane</keyword>
<reference evidence="2 3" key="1">
    <citation type="journal article" date="2023" name="Hortic Res">
        <title>Pangenome of water caltrop reveals structural variations and asymmetric subgenome divergence after allopolyploidization.</title>
        <authorList>
            <person name="Zhang X."/>
            <person name="Chen Y."/>
            <person name="Wang L."/>
            <person name="Yuan Y."/>
            <person name="Fang M."/>
            <person name="Shi L."/>
            <person name="Lu R."/>
            <person name="Comes H.P."/>
            <person name="Ma Y."/>
            <person name="Chen Y."/>
            <person name="Huang G."/>
            <person name="Zhou Y."/>
            <person name="Zheng Z."/>
            <person name="Qiu Y."/>
        </authorList>
    </citation>
    <scope>NUCLEOTIDE SEQUENCE [LARGE SCALE GENOMIC DNA]</scope>
    <source>
        <strain evidence="2">F231</strain>
    </source>
</reference>
<feature type="transmembrane region" description="Helical" evidence="1">
    <location>
        <begin position="73"/>
        <end position="94"/>
    </location>
</feature>
<dbReference type="AlphaFoldDB" id="A0AAN7LV53"/>
<feature type="transmembrane region" description="Helical" evidence="1">
    <location>
        <begin position="35"/>
        <end position="53"/>
    </location>
</feature>
<keyword evidence="3" id="KW-1185">Reference proteome</keyword>
<sequence>MGSSYTDSVQVCNFEHVQSHSYQMMRDCIWIMSKVPEMAKWITVFSWFRIYIVRRVKWMLSNFPEVRLNLSGIFYWSCWNVVISVFFVMDLIMFDRFRSVTFLSLSLPHYFHRTPNIKRKYVDNECNINLI</sequence>
<keyword evidence="1" id="KW-1133">Transmembrane helix</keyword>
<evidence type="ECO:0000256" key="1">
    <source>
        <dbReference type="SAM" id="Phobius"/>
    </source>
</evidence>
<comment type="caution">
    <text evidence="2">The sequence shown here is derived from an EMBL/GenBank/DDBJ whole genome shotgun (WGS) entry which is preliminary data.</text>
</comment>
<evidence type="ECO:0000313" key="3">
    <source>
        <dbReference type="Proteomes" id="UP001346149"/>
    </source>
</evidence>
<keyword evidence="1" id="KW-0812">Transmembrane</keyword>
<organism evidence="2 3">
    <name type="scientific">Trapa natans</name>
    <name type="common">Water chestnut</name>
    <dbReference type="NCBI Taxonomy" id="22666"/>
    <lineage>
        <taxon>Eukaryota</taxon>
        <taxon>Viridiplantae</taxon>
        <taxon>Streptophyta</taxon>
        <taxon>Embryophyta</taxon>
        <taxon>Tracheophyta</taxon>
        <taxon>Spermatophyta</taxon>
        <taxon>Magnoliopsida</taxon>
        <taxon>eudicotyledons</taxon>
        <taxon>Gunneridae</taxon>
        <taxon>Pentapetalae</taxon>
        <taxon>rosids</taxon>
        <taxon>malvids</taxon>
        <taxon>Myrtales</taxon>
        <taxon>Lythraceae</taxon>
        <taxon>Trapa</taxon>
    </lineage>
</organism>
<accession>A0AAN7LV53</accession>
<dbReference type="Proteomes" id="UP001346149">
    <property type="component" value="Unassembled WGS sequence"/>
</dbReference>
<name>A0AAN7LV53_TRANT</name>
<gene>
    <name evidence="2" type="ORF">SAY86_023841</name>
</gene>